<keyword evidence="3" id="KW-1003">Cell membrane</keyword>
<dbReference type="InterPro" id="IPR001320">
    <property type="entry name" value="Iontro_rcpt_C"/>
</dbReference>
<keyword evidence="5 9" id="KW-1133">Transmembrane helix</keyword>
<dbReference type="GO" id="GO:0050906">
    <property type="term" value="P:detection of stimulus involved in sensory perception"/>
    <property type="evidence" value="ECO:0007669"/>
    <property type="project" value="UniProtKB-ARBA"/>
</dbReference>
<dbReference type="STRING" id="543379.A0A232EKQ2"/>
<dbReference type="PANTHER" id="PTHR42643:SF32">
    <property type="entry name" value="IONOTROPIC RECEPTOR 31A, ISOFORM C-RELATED"/>
    <property type="match status" value="1"/>
</dbReference>
<keyword evidence="8" id="KW-0325">Glycoprotein</keyword>
<feature type="transmembrane region" description="Helical" evidence="9">
    <location>
        <begin position="40"/>
        <end position="58"/>
    </location>
</feature>
<feature type="domain" description="Ionotropic glutamate receptor C-terminal" evidence="10">
    <location>
        <begin position="1271"/>
        <end position="1517"/>
    </location>
</feature>
<evidence type="ECO:0000256" key="9">
    <source>
        <dbReference type="SAM" id="Phobius"/>
    </source>
</evidence>
<name>A0A232EKQ2_9HYME</name>
<evidence type="ECO:0000259" key="10">
    <source>
        <dbReference type="Pfam" id="PF00060"/>
    </source>
</evidence>
<feature type="transmembrane region" description="Helical" evidence="9">
    <location>
        <begin position="1272"/>
        <end position="1291"/>
    </location>
</feature>
<reference evidence="12 13" key="1">
    <citation type="journal article" date="2017" name="Curr. Biol.">
        <title>The Evolution of Venom by Co-option of Single-Copy Genes.</title>
        <authorList>
            <person name="Martinson E.O."/>
            <person name="Mrinalini"/>
            <person name="Kelkar Y.D."/>
            <person name="Chang C.H."/>
            <person name="Werren J.H."/>
        </authorList>
    </citation>
    <scope>NUCLEOTIDE SEQUENCE [LARGE SCALE GENOMIC DNA]</scope>
    <source>
        <strain evidence="12 13">Alberta</strain>
        <tissue evidence="12">Whole body</tissue>
    </source>
</reference>
<evidence type="ECO:0000313" key="13">
    <source>
        <dbReference type="Proteomes" id="UP000215335"/>
    </source>
</evidence>
<sequence>MRAINTENITIFRTCFIFRNPQPKEIKINEILHPFSTRSWYMMLLFLVIFFIIAALTFRYEEELSHSIYSNSFLTVLGALCQQSTSYVMDHLSTRILFLYLMIFSLLTYNYYSASIVSTRLNEPIFKINDSLNELAKTKLKLASEPMIYFNFIMRRIPPRELELFYKTKWLAIPEDDKFMYPEKAIRLVQQGGFAYHTHPDVGYPLIDRTFSFREICELMEVHVQPKIFATIAVTYNSSFIEITKIGFAKMSEVGIRNRQLIRWTSNKPRCRKEVINISNTDIYEFAPHLIILALGMILALALLIAELVIQSYQQSRMRMQRRHCSTILQIVDVLLSFLMFFMITACENQDMIVDYFIAKSTPSVVGFCCKNITQNFLLTRRFDALGVRTIIDNLENQQKIYPMMNSKYWGLGVFLNSNCFSNQTIKWLLSQASNYRLYDELHHWLVLGSSLDTVVNLLDDSAFGPSTDFVIAVPSTLVNYSYEMYDIYNPWKSRGGQLSITRIGMWTKKYRLQFSSSGSKFRRRTNLRGMNLRASFFGSQYRQKDVPLEAYLQEFTGESKDGLSKFGYTILVHLSEMFNITMKFGEVKKWMEGDTEGPLTRALDENKIDITGSPIIMTVERLGLTKFVYPTWPFRTCFIFRNPQPKNIKIMEILRPFELDSWYGTMVMFLLAAITLAFTLRYEGKELFTMRYSNAFLIAFGALCQQGTHFDIKKISTRIVFMHIMIFSLLTYNYYSASIVSARLNEPIVKINDSLNELAKTNLKFASEPMIYFDFLIKVKEDWETKNFYVNRWSHIPESEQFMYPQQGMELVHQGGFAYHTHPDIGYPIILRNYNYREICELMEVHLQAPVFATMALPYNSTLVEITKIGFARMSEVGIRHRQIQRWSSNKPHCRKDVLNVSSTNIYEFSPHLLTLVGGIALASIMLICEIFIERCLNNKRMNLELVLFLCAVAVIVGGSVENDLISDYFPYKMATSVVGFSCNFNNDDISLFKKFSNIGISVSVGKLNNTNYQIQRFAFTSYHKIGIFLDLRCHDKKRSASNYRLYDEIHQWLILGSKIHEVTSIIDDRAFGLSTDFVIISSSKNSKSLYDLYDVYNPWWERGTKLIVTPLGSWQTVEKLNVSLLGTKFFRRSNLNGLTVRALFLTSTTQPANTSLEEYLQEFSSTGRDVLSKFAFVVVTHLSDMFNFTLKFGKVPPRKVGDKLDTIIRALDNNDMDLSGSPTVMNVQRTYLVKFIHQSWPFRLTCFIFRSPQPQTIKVIDIFRPLVMKVWYIMAGFFIIFVWIIASVFRYDSTIRRYLNSFIVTLGTLCQQGTDIKMSQIWTRIVFLVLLVFSFLFYNYCSASIVSVRLSNPIFKLNDSLLQLAQSNLKLTSEWMVYFDLFIKYKYIKNLSDSKHKFLSFIIWSEDIETKTLYTERWIKIPEDKKFIEPNQGMRLVQKSAFAYHTHPDIAYPYVNRLFDNGEICELTEVHLLQPSMATLACPLNSTGTTATSAKASSLNMTEFAPQLFILICGMMLSCTVYTIENAKSLWKIVKEYKKLIKKMSNIAEMIRIRIKQKEKKINTPKVNT</sequence>
<dbReference type="EMBL" id="NNAY01003754">
    <property type="protein sequence ID" value="OXU18898.1"/>
    <property type="molecule type" value="Genomic_DNA"/>
</dbReference>
<evidence type="ECO:0000256" key="8">
    <source>
        <dbReference type="ARBA" id="ARBA00023180"/>
    </source>
</evidence>
<evidence type="ECO:0000256" key="3">
    <source>
        <dbReference type="ARBA" id="ARBA00022475"/>
    </source>
</evidence>
<keyword evidence="4 9" id="KW-0812">Transmembrane</keyword>
<feature type="transmembrane region" description="Helical" evidence="9">
    <location>
        <begin position="327"/>
        <end position="346"/>
    </location>
</feature>
<evidence type="ECO:0000256" key="6">
    <source>
        <dbReference type="ARBA" id="ARBA00023136"/>
    </source>
</evidence>
<feature type="transmembrane region" description="Helical" evidence="9">
    <location>
        <begin position="92"/>
        <end position="112"/>
    </location>
</feature>
<feature type="domain" description="Ionotropic receptor 75a N-terminal" evidence="11">
    <location>
        <begin position="962"/>
        <end position="1144"/>
    </location>
</feature>
<organism evidence="12 13">
    <name type="scientific">Trichomalopsis sarcophagae</name>
    <dbReference type="NCBI Taxonomy" id="543379"/>
    <lineage>
        <taxon>Eukaryota</taxon>
        <taxon>Metazoa</taxon>
        <taxon>Ecdysozoa</taxon>
        <taxon>Arthropoda</taxon>
        <taxon>Hexapoda</taxon>
        <taxon>Insecta</taxon>
        <taxon>Pterygota</taxon>
        <taxon>Neoptera</taxon>
        <taxon>Endopterygota</taxon>
        <taxon>Hymenoptera</taxon>
        <taxon>Apocrita</taxon>
        <taxon>Proctotrupomorpha</taxon>
        <taxon>Chalcidoidea</taxon>
        <taxon>Pteromalidae</taxon>
        <taxon>Pteromalinae</taxon>
        <taxon>Trichomalopsis</taxon>
    </lineage>
</organism>
<dbReference type="PANTHER" id="PTHR42643">
    <property type="entry name" value="IONOTROPIC RECEPTOR 20A-RELATED"/>
    <property type="match status" value="1"/>
</dbReference>
<proteinExistence type="inferred from homology"/>
<keyword evidence="13" id="KW-1185">Reference proteome</keyword>
<feature type="transmembrane region" description="Helical" evidence="9">
    <location>
        <begin position="716"/>
        <end position="736"/>
    </location>
</feature>
<feature type="transmembrane region" description="Helical" evidence="9">
    <location>
        <begin position="945"/>
        <end position="962"/>
    </location>
</feature>
<feature type="transmembrane region" description="Helical" evidence="9">
    <location>
        <begin position="914"/>
        <end position="933"/>
    </location>
</feature>
<feature type="transmembrane region" description="Helical" evidence="9">
    <location>
        <begin position="1323"/>
        <end position="1342"/>
    </location>
</feature>
<dbReference type="InterPro" id="IPR057074">
    <property type="entry name" value="IR75A_N"/>
</dbReference>
<comment type="similarity">
    <text evidence="2">Belongs to the glutamate-gated ion channel (TC 1.A.10.1) family.</text>
</comment>
<evidence type="ECO:0000256" key="5">
    <source>
        <dbReference type="ARBA" id="ARBA00022989"/>
    </source>
</evidence>
<dbReference type="GO" id="GO:0005886">
    <property type="term" value="C:plasma membrane"/>
    <property type="evidence" value="ECO:0007669"/>
    <property type="project" value="UniProtKB-SubCell"/>
</dbReference>
<dbReference type="Proteomes" id="UP000215335">
    <property type="component" value="Unassembled WGS sequence"/>
</dbReference>
<comment type="subcellular location">
    <subcellularLocation>
        <location evidence="1">Cell membrane</location>
        <topology evidence="1">Multi-pass membrane protein</topology>
    </subcellularLocation>
</comment>
<keyword evidence="7" id="KW-0675">Receptor</keyword>
<dbReference type="Pfam" id="PF00060">
    <property type="entry name" value="Lig_chan"/>
    <property type="match status" value="3"/>
</dbReference>
<evidence type="ECO:0000259" key="11">
    <source>
        <dbReference type="Pfam" id="PF24576"/>
    </source>
</evidence>
<feature type="transmembrane region" description="Helical" evidence="9">
    <location>
        <begin position="663"/>
        <end position="683"/>
    </location>
</feature>
<dbReference type="OrthoDB" id="413361at2759"/>
<evidence type="ECO:0000256" key="4">
    <source>
        <dbReference type="ARBA" id="ARBA00022692"/>
    </source>
</evidence>
<dbReference type="Gene3D" id="1.10.287.70">
    <property type="match status" value="3"/>
</dbReference>
<gene>
    <name evidence="12" type="ORF">TSAR_000390</name>
</gene>
<evidence type="ECO:0000256" key="1">
    <source>
        <dbReference type="ARBA" id="ARBA00004651"/>
    </source>
</evidence>
<keyword evidence="6 9" id="KW-0472">Membrane</keyword>
<dbReference type="Pfam" id="PF24576">
    <property type="entry name" value="IR75A_N"/>
    <property type="match status" value="2"/>
</dbReference>
<evidence type="ECO:0000256" key="7">
    <source>
        <dbReference type="ARBA" id="ARBA00023170"/>
    </source>
</evidence>
<feature type="transmembrane region" description="Helical" evidence="9">
    <location>
        <begin position="286"/>
        <end position="306"/>
    </location>
</feature>
<protein>
    <submittedName>
        <fullName evidence="12">Uncharacterized protein</fullName>
    </submittedName>
</protein>
<feature type="domain" description="Ionotropic glutamate receptor C-terminal" evidence="10">
    <location>
        <begin position="40"/>
        <end position="297"/>
    </location>
</feature>
<accession>A0A232EKQ2</accession>
<comment type="caution">
    <text evidence="12">The sequence shown here is derived from an EMBL/GenBank/DDBJ whole genome shotgun (WGS) entry which is preliminary data.</text>
</comment>
<evidence type="ECO:0000256" key="2">
    <source>
        <dbReference type="ARBA" id="ARBA00008685"/>
    </source>
</evidence>
<feature type="domain" description="Ionotropic receptor 75a N-terminal" evidence="11">
    <location>
        <begin position="351"/>
        <end position="536"/>
    </location>
</feature>
<feature type="domain" description="Ionotropic glutamate receptor C-terminal" evidence="10">
    <location>
        <begin position="660"/>
        <end position="914"/>
    </location>
</feature>
<dbReference type="GO" id="GO:0015276">
    <property type="term" value="F:ligand-gated monoatomic ion channel activity"/>
    <property type="evidence" value="ECO:0007669"/>
    <property type="project" value="InterPro"/>
</dbReference>
<evidence type="ECO:0000313" key="12">
    <source>
        <dbReference type="EMBL" id="OXU18898.1"/>
    </source>
</evidence>
<dbReference type="InterPro" id="IPR052192">
    <property type="entry name" value="Insect_Ionotropic_Sensory_Rcpt"/>
</dbReference>
<dbReference type="SUPFAM" id="SSF53850">
    <property type="entry name" value="Periplasmic binding protein-like II"/>
    <property type="match status" value="1"/>
</dbReference>